<gene>
    <name evidence="1" type="ORF">X474_28000</name>
</gene>
<dbReference type="EMBL" id="AZAC01000083">
    <property type="protein sequence ID" value="KIX10809.1"/>
    <property type="molecule type" value="Genomic_DNA"/>
</dbReference>
<dbReference type="InParanoid" id="A0A0D2IXM3"/>
<dbReference type="Proteomes" id="UP000032233">
    <property type="component" value="Unassembled WGS sequence"/>
</dbReference>
<comment type="caution">
    <text evidence="1">The sequence shown here is derived from an EMBL/GenBank/DDBJ whole genome shotgun (WGS) entry which is preliminary data.</text>
</comment>
<keyword evidence="2" id="KW-1185">Reference proteome</keyword>
<reference evidence="1 2" key="1">
    <citation type="submission" date="2013-11" db="EMBL/GenBank/DDBJ databases">
        <title>Metagenomic analysis of a methanogenic consortium involved in long chain n-alkane degradation.</title>
        <authorList>
            <person name="Davidova I.A."/>
            <person name="Callaghan A.V."/>
            <person name="Wawrik B."/>
            <person name="Pruitt S."/>
            <person name="Marks C."/>
            <person name="Duncan K.E."/>
            <person name="Suflita J.M."/>
        </authorList>
    </citation>
    <scope>NUCLEOTIDE SEQUENCE [LARGE SCALE GENOMIC DNA]</scope>
    <source>
        <strain evidence="1 2">SPR</strain>
    </source>
</reference>
<dbReference type="AlphaFoldDB" id="A0A0D2IXM3"/>
<proteinExistence type="predicted"/>
<accession>A0A0D2IXM3</accession>
<evidence type="ECO:0000313" key="1">
    <source>
        <dbReference type="EMBL" id="KIX10809.1"/>
    </source>
</evidence>
<sequence>MAEHLTFAPKNITKNSLSKFLRVFLFEKSVRISSGFF</sequence>
<name>A0A0D2IXM3_9BACT</name>
<organism evidence="1 2">
    <name type="scientific">Dethiosulfatarculus sandiegensis</name>
    <dbReference type="NCBI Taxonomy" id="1429043"/>
    <lineage>
        <taxon>Bacteria</taxon>
        <taxon>Pseudomonadati</taxon>
        <taxon>Thermodesulfobacteriota</taxon>
        <taxon>Desulfarculia</taxon>
        <taxon>Desulfarculales</taxon>
        <taxon>Desulfarculaceae</taxon>
        <taxon>Dethiosulfatarculus</taxon>
    </lineage>
</organism>
<protein>
    <submittedName>
        <fullName evidence="1">Uncharacterized protein</fullName>
    </submittedName>
</protein>
<evidence type="ECO:0000313" key="2">
    <source>
        <dbReference type="Proteomes" id="UP000032233"/>
    </source>
</evidence>